<dbReference type="InterPro" id="IPR011990">
    <property type="entry name" value="TPR-like_helical_dom_sf"/>
</dbReference>
<keyword evidence="4" id="KW-0732">Signal</keyword>
<gene>
    <name evidence="5" type="ORF">GPM918_LOCUS33374</name>
    <name evidence="6" type="ORF">SRO942_LOCUS34055</name>
</gene>
<organism evidence="5 7">
    <name type="scientific">Didymodactylos carnosus</name>
    <dbReference type="NCBI Taxonomy" id="1234261"/>
    <lineage>
        <taxon>Eukaryota</taxon>
        <taxon>Metazoa</taxon>
        <taxon>Spiralia</taxon>
        <taxon>Gnathifera</taxon>
        <taxon>Rotifera</taxon>
        <taxon>Eurotatoria</taxon>
        <taxon>Bdelloidea</taxon>
        <taxon>Philodinida</taxon>
        <taxon>Philodinidae</taxon>
        <taxon>Didymodactylos</taxon>
    </lineage>
</organism>
<evidence type="ECO:0008006" key="8">
    <source>
        <dbReference type="Google" id="ProtNLM"/>
    </source>
</evidence>
<reference evidence="5" key="1">
    <citation type="submission" date="2021-02" db="EMBL/GenBank/DDBJ databases">
        <authorList>
            <person name="Nowell W R."/>
        </authorList>
    </citation>
    <scope>NUCLEOTIDE SEQUENCE</scope>
</reference>
<proteinExistence type="predicted"/>
<dbReference type="PROSITE" id="PS50005">
    <property type="entry name" value="TPR"/>
    <property type="match status" value="2"/>
</dbReference>
<dbReference type="Pfam" id="PF13424">
    <property type="entry name" value="TPR_12"/>
    <property type="match status" value="2"/>
</dbReference>
<dbReference type="AlphaFoldDB" id="A0A815L792"/>
<dbReference type="Proteomes" id="UP000681722">
    <property type="component" value="Unassembled WGS sequence"/>
</dbReference>
<evidence type="ECO:0000256" key="1">
    <source>
        <dbReference type="ARBA" id="ARBA00022737"/>
    </source>
</evidence>
<dbReference type="PANTHER" id="PTHR45641">
    <property type="entry name" value="TETRATRICOPEPTIDE REPEAT PROTEIN (AFU_ORTHOLOGUE AFUA_6G03870)"/>
    <property type="match status" value="1"/>
</dbReference>
<protein>
    <recommendedName>
        <fullName evidence="8">Tetratricopeptide repeat protein 28</fullName>
    </recommendedName>
</protein>
<dbReference type="EMBL" id="CAJNOQ010017711">
    <property type="protein sequence ID" value="CAF1405576.1"/>
    <property type="molecule type" value="Genomic_DNA"/>
</dbReference>
<evidence type="ECO:0000256" key="2">
    <source>
        <dbReference type="ARBA" id="ARBA00022803"/>
    </source>
</evidence>
<dbReference type="SMART" id="SM00028">
    <property type="entry name" value="TPR"/>
    <property type="match status" value="5"/>
</dbReference>
<evidence type="ECO:0000313" key="6">
    <source>
        <dbReference type="EMBL" id="CAF4297092.1"/>
    </source>
</evidence>
<feature type="repeat" description="TPR" evidence="3">
    <location>
        <begin position="636"/>
        <end position="669"/>
    </location>
</feature>
<keyword evidence="2 3" id="KW-0802">TPR repeat</keyword>
<feature type="chain" id="PRO_5036411915" description="Tetratricopeptide repeat protein 28" evidence="4">
    <location>
        <begin position="24"/>
        <end position="802"/>
    </location>
</feature>
<feature type="signal peptide" evidence="4">
    <location>
        <begin position="1"/>
        <end position="23"/>
    </location>
</feature>
<evidence type="ECO:0000313" key="7">
    <source>
        <dbReference type="Proteomes" id="UP000663829"/>
    </source>
</evidence>
<dbReference type="InterPro" id="IPR019734">
    <property type="entry name" value="TPR_rpt"/>
</dbReference>
<dbReference type="Gene3D" id="3.90.176.10">
    <property type="entry name" value="Toxin ADP-ribosyltransferase, Chain A, domain 1"/>
    <property type="match status" value="1"/>
</dbReference>
<sequence length="802" mass="92832">MLILLPVQIVMALLNFVLPAAACAQFKNNTQSNTKTKSRVSPRLFSAGLIQTTRNLEAYSLVWLTIDTKNLDVTLLRKSINYVKVFHDFEQCEQYIKEIIDEKITFIVSDSMGQNLVPRIHDLKQVNAIYVFCFDKQKNKKWTMKYTKIKGVYTDEKKLIAHISQDQEKREKYLEPVLLSFSGQESSHTNMHAEKGNFLWSQLLVDVFVHTAQQEQQRNTSDLVNICREQYRGNQTEFRKIDEFERTYTSSAAVKWYTKDCCFYRLLNKALRVHDLEVLIAFKFFIVDIFNTLNHEKEKQLKDALAAIPSNKIYHGCPAGLVEMENYMITRRLPPYDKLILKVYRGQAISKREFAQLRKSAGNYISLNSFISTTEDRKYALGFITSLIDCLDESLEPVLIEIYADLRLQTKPFANVAHLSHMHDEREVLFMLGSVFRLDSVTYDSSIGIWIVKLTLCSENNENSKQIYEFMKKELINQNELFALGLLLKQMGEYSKAKQYFERLLNDLSSENDKLTCLDILAGIAKTSEDYTNVSHYYQTSLRLRQVLSVETAEQKILNYNKIGEIYCFTGEFQLAFENYRLAISICGHDRMRAICLNNVGRAHRLTQNYKQAIENHHEARRILRLLYPLLAADIADTYRDIAQVYTEMKKHELALENYQKVLKYRFKALPPGHPDRALAIEAIGIVHEKLGHDTLAIPCYTKSAEILRNSLPSQHPEIRRLNEEMKNKTVPILTSPLSEALNYKQSKSLTDEIVHMAPNHPPTWAPIFEWKSLCHIARINEEEEVDADSFFVTGIMFPCGT</sequence>
<name>A0A815L792_9BILA</name>
<evidence type="ECO:0000313" key="5">
    <source>
        <dbReference type="EMBL" id="CAF1405576.1"/>
    </source>
</evidence>
<comment type="caution">
    <text evidence="5">The sequence shown here is derived from an EMBL/GenBank/DDBJ whole genome shotgun (WGS) entry which is preliminary data.</text>
</comment>
<dbReference type="Gene3D" id="1.25.40.10">
    <property type="entry name" value="Tetratricopeptide repeat domain"/>
    <property type="match status" value="2"/>
</dbReference>
<dbReference type="OrthoDB" id="9991614at2759"/>
<dbReference type="EMBL" id="CAJOBC010083131">
    <property type="protein sequence ID" value="CAF4297092.1"/>
    <property type="molecule type" value="Genomic_DNA"/>
</dbReference>
<accession>A0A815L792</accession>
<feature type="repeat" description="TPR" evidence="3">
    <location>
        <begin position="478"/>
        <end position="511"/>
    </location>
</feature>
<keyword evidence="7" id="KW-1185">Reference proteome</keyword>
<keyword evidence="1" id="KW-0677">Repeat</keyword>
<dbReference type="SUPFAM" id="SSF56399">
    <property type="entry name" value="ADP-ribosylation"/>
    <property type="match status" value="1"/>
</dbReference>
<dbReference type="PANTHER" id="PTHR45641:SF19">
    <property type="entry name" value="NEPHROCYSTIN-3"/>
    <property type="match status" value="1"/>
</dbReference>
<dbReference type="Proteomes" id="UP000663829">
    <property type="component" value="Unassembled WGS sequence"/>
</dbReference>
<evidence type="ECO:0000256" key="4">
    <source>
        <dbReference type="SAM" id="SignalP"/>
    </source>
</evidence>
<dbReference type="SUPFAM" id="SSF48452">
    <property type="entry name" value="TPR-like"/>
    <property type="match status" value="2"/>
</dbReference>
<dbReference type="Pfam" id="PF13181">
    <property type="entry name" value="TPR_8"/>
    <property type="match status" value="1"/>
</dbReference>
<evidence type="ECO:0000256" key="3">
    <source>
        <dbReference type="PROSITE-ProRule" id="PRU00339"/>
    </source>
</evidence>